<proteinExistence type="predicted"/>
<feature type="region of interest" description="Disordered" evidence="3">
    <location>
        <begin position="52"/>
        <end position="98"/>
    </location>
</feature>
<keyword evidence="7" id="KW-1185">Reference proteome</keyword>
<dbReference type="PROSITE" id="PS50871">
    <property type="entry name" value="C1Q"/>
    <property type="match status" value="1"/>
</dbReference>
<dbReference type="Proteomes" id="UP000011014">
    <property type="component" value="Unassembled WGS sequence"/>
</dbReference>
<dbReference type="AlphaFoldDB" id="E4XJ34"/>
<evidence type="ECO:0000256" key="2">
    <source>
        <dbReference type="ARBA" id="ARBA00022525"/>
    </source>
</evidence>
<dbReference type="OrthoDB" id="6154955at2759"/>
<comment type="subcellular location">
    <subcellularLocation>
        <location evidence="1">Secreted</location>
    </subcellularLocation>
</comment>
<dbReference type="PANTHER" id="PTHR15427:SF33">
    <property type="entry name" value="COLLAGEN IV NC1 DOMAIN-CONTAINING PROTEIN"/>
    <property type="match status" value="1"/>
</dbReference>
<dbReference type="GO" id="GO:0005581">
    <property type="term" value="C:collagen trimer"/>
    <property type="evidence" value="ECO:0007669"/>
    <property type="project" value="UniProtKB-KW"/>
</dbReference>
<dbReference type="EMBL" id="FN653057">
    <property type="protein sequence ID" value="CBY10477.1"/>
    <property type="molecule type" value="Genomic_DNA"/>
</dbReference>
<dbReference type="PRINTS" id="PR00007">
    <property type="entry name" value="COMPLEMNTC1Q"/>
</dbReference>
<dbReference type="EMBL" id="FN654887">
    <property type="protein sequence ID" value="CBY37037.1"/>
    <property type="molecule type" value="Genomic_DNA"/>
</dbReference>
<accession>E4XJ34</accession>
<evidence type="ECO:0000313" key="6">
    <source>
        <dbReference type="EMBL" id="CBY37037.1"/>
    </source>
</evidence>
<feature type="domain" description="C1q" evidence="4">
    <location>
        <begin position="111"/>
        <end position="244"/>
    </location>
</feature>
<dbReference type="InterPro" id="IPR008983">
    <property type="entry name" value="Tumour_necrosis_fac-like_dom"/>
</dbReference>
<organism evidence="5 7">
    <name type="scientific">Oikopleura dioica</name>
    <name type="common">Tunicate</name>
    <dbReference type="NCBI Taxonomy" id="34765"/>
    <lineage>
        <taxon>Eukaryota</taxon>
        <taxon>Metazoa</taxon>
        <taxon>Chordata</taxon>
        <taxon>Tunicata</taxon>
        <taxon>Appendicularia</taxon>
        <taxon>Copelata</taxon>
        <taxon>Oikopleuridae</taxon>
        <taxon>Oikopleura</taxon>
    </lineage>
</organism>
<dbReference type="Pfam" id="PF00386">
    <property type="entry name" value="C1q"/>
    <property type="match status" value="1"/>
</dbReference>
<dbReference type="InterPro" id="IPR050392">
    <property type="entry name" value="Collagen/C1q_domain"/>
</dbReference>
<name>E4XJ34_OIKDI</name>
<dbReference type="InterPro" id="IPR001073">
    <property type="entry name" value="C1q_dom"/>
</dbReference>
<gene>
    <name evidence="5" type="ORF">GSOID_T00012615001</name>
    <name evidence="6" type="ORF">GSOID_T00030104001</name>
</gene>
<dbReference type="PANTHER" id="PTHR15427">
    <property type="entry name" value="EMILIN ELASTIN MICROFIBRIL INTERFACE-LOCATED PROTEIN ELASTIN MICROFIBRIL INTERFACER"/>
    <property type="match status" value="1"/>
</dbReference>
<dbReference type="SMART" id="SM00110">
    <property type="entry name" value="C1Q"/>
    <property type="match status" value="1"/>
</dbReference>
<dbReference type="SUPFAM" id="SSF49842">
    <property type="entry name" value="TNF-like"/>
    <property type="match status" value="1"/>
</dbReference>
<evidence type="ECO:0000259" key="4">
    <source>
        <dbReference type="PROSITE" id="PS50871"/>
    </source>
</evidence>
<sequence>MRLFFILTVAVQSYREQKRTYTPYGQHVATSGEFQSYQVSAGRSIHRANTQKQYRFAPPPSSSHSQRGSSGRCKRGPRGYPGKNGQPGPKGEPGVCPSSCKTQDNNTLFSSKTDRAAFAVTLSHDTFNRIGNAVLFDTIVTDSTKSYDSQKGTFTAPISGFYHFSASGTQDDKNMPLHFSIKRGYLDNNNDDVLCSAQSNGKYQTCSCSTTVHLEKGQKVYVSLLKGDLFANRFHYTSFNGFQL</sequence>
<dbReference type="Gene3D" id="2.60.120.40">
    <property type="match status" value="1"/>
</dbReference>
<dbReference type="Proteomes" id="UP000001307">
    <property type="component" value="Unassembled WGS sequence"/>
</dbReference>
<keyword evidence="2" id="KW-0964">Secreted</keyword>
<reference evidence="5 7" key="1">
    <citation type="journal article" date="2010" name="Science">
        <title>Plasticity of animal genome architecture unmasked by rapid evolution of a pelagic tunicate.</title>
        <authorList>
            <person name="Denoeud F."/>
            <person name="Henriet S."/>
            <person name="Mungpakdee S."/>
            <person name="Aury J.M."/>
            <person name="Da Silva C."/>
            <person name="Brinkmann H."/>
            <person name="Mikhaleva J."/>
            <person name="Olsen L.C."/>
            <person name="Jubin C."/>
            <person name="Canestro C."/>
            <person name="Bouquet J.M."/>
            <person name="Danks G."/>
            <person name="Poulain J."/>
            <person name="Campsteijn C."/>
            <person name="Adamski M."/>
            <person name="Cross I."/>
            <person name="Yadetie F."/>
            <person name="Muffato M."/>
            <person name="Louis A."/>
            <person name="Butcher S."/>
            <person name="Tsagkogeorga G."/>
            <person name="Konrad A."/>
            <person name="Singh S."/>
            <person name="Jensen M.F."/>
            <person name="Cong E.H."/>
            <person name="Eikeseth-Otteraa H."/>
            <person name="Noel B."/>
            <person name="Anthouard V."/>
            <person name="Porcel B.M."/>
            <person name="Kachouri-Lafond R."/>
            <person name="Nishino A."/>
            <person name="Ugolini M."/>
            <person name="Chourrout P."/>
            <person name="Nishida H."/>
            <person name="Aasland R."/>
            <person name="Huzurbazar S."/>
            <person name="Westhof E."/>
            <person name="Delsuc F."/>
            <person name="Lehrach H."/>
            <person name="Reinhardt R."/>
            <person name="Weissenbach J."/>
            <person name="Roy S.W."/>
            <person name="Artiguenave F."/>
            <person name="Postlethwait J.H."/>
            <person name="Manak J.R."/>
            <person name="Thompson E.M."/>
            <person name="Jaillon O."/>
            <person name="Du Pasquier L."/>
            <person name="Boudinot P."/>
            <person name="Liberles D.A."/>
            <person name="Volff J.N."/>
            <person name="Philippe H."/>
            <person name="Lenhard B."/>
            <person name="Roest Crollius H."/>
            <person name="Wincker P."/>
            <person name="Chourrout D."/>
        </authorList>
    </citation>
    <scope>NUCLEOTIDE SEQUENCE [LARGE SCALE GENOMIC DNA]</scope>
</reference>
<dbReference type="Gene3D" id="1.20.5.320">
    <property type="entry name" value="6-Phosphogluconate Dehydrogenase, domain 3"/>
    <property type="match status" value="1"/>
</dbReference>
<evidence type="ECO:0000313" key="5">
    <source>
        <dbReference type="EMBL" id="CBY10477.1"/>
    </source>
</evidence>
<evidence type="ECO:0000313" key="7">
    <source>
        <dbReference type="Proteomes" id="UP000001307"/>
    </source>
</evidence>
<evidence type="ECO:0000256" key="3">
    <source>
        <dbReference type="SAM" id="MobiDB-lite"/>
    </source>
</evidence>
<feature type="compositionally biased region" description="Low complexity" evidence="3">
    <location>
        <begin position="62"/>
        <end position="71"/>
    </location>
</feature>
<protein>
    <recommendedName>
        <fullName evidence="4">C1q domain-containing protein</fullName>
    </recommendedName>
</protein>
<evidence type="ECO:0000256" key="1">
    <source>
        <dbReference type="ARBA" id="ARBA00004613"/>
    </source>
</evidence>